<evidence type="ECO:0008006" key="3">
    <source>
        <dbReference type="Google" id="ProtNLM"/>
    </source>
</evidence>
<dbReference type="Proteomes" id="UP001528823">
    <property type="component" value="Unassembled WGS sequence"/>
</dbReference>
<evidence type="ECO:0000313" key="1">
    <source>
        <dbReference type="EMBL" id="MDE1466023.1"/>
    </source>
</evidence>
<dbReference type="RefSeq" id="WP_274692321.1">
    <property type="nucleotide sequence ID" value="NZ_JAPMOU010000121.1"/>
</dbReference>
<organism evidence="1 2">
    <name type="scientific">Spartinivicinus poritis</name>
    <dbReference type="NCBI Taxonomy" id="2994640"/>
    <lineage>
        <taxon>Bacteria</taxon>
        <taxon>Pseudomonadati</taxon>
        <taxon>Pseudomonadota</taxon>
        <taxon>Gammaproteobacteria</taxon>
        <taxon>Oceanospirillales</taxon>
        <taxon>Zooshikellaceae</taxon>
        <taxon>Spartinivicinus</taxon>
    </lineage>
</organism>
<sequence>MFLLLMFIHSLIGFGSQCRRLFIRWHPASYIETEPNYEEAPYKQKKPGDEQALMRQVLNIKKFVEVFS</sequence>
<proteinExistence type="predicted"/>
<dbReference type="EMBL" id="JAPMOU010000121">
    <property type="protein sequence ID" value="MDE1466023.1"/>
    <property type="molecule type" value="Genomic_DNA"/>
</dbReference>
<reference evidence="1 2" key="1">
    <citation type="submission" date="2022-11" db="EMBL/GenBank/DDBJ databases">
        <title>Spartinivicinus poritis sp. nov., isolated from scleractinian coral Porites lutea.</title>
        <authorList>
            <person name="Zhang G."/>
            <person name="Cai L."/>
            <person name="Wei Q."/>
        </authorList>
    </citation>
    <scope>NUCLEOTIDE SEQUENCE [LARGE SCALE GENOMIC DNA]</scope>
    <source>
        <strain evidence="1 2">A2-2</strain>
    </source>
</reference>
<gene>
    <name evidence="1" type="ORF">ORQ98_29125</name>
</gene>
<name>A0ABT5UI00_9GAMM</name>
<keyword evidence="2" id="KW-1185">Reference proteome</keyword>
<comment type="caution">
    <text evidence="1">The sequence shown here is derived from an EMBL/GenBank/DDBJ whole genome shotgun (WGS) entry which is preliminary data.</text>
</comment>
<accession>A0ABT5UI00</accession>
<protein>
    <recommendedName>
        <fullName evidence="3">Secreted protein</fullName>
    </recommendedName>
</protein>
<evidence type="ECO:0000313" key="2">
    <source>
        <dbReference type="Proteomes" id="UP001528823"/>
    </source>
</evidence>